<proteinExistence type="predicted"/>
<dbReference type="InterPro" id="IPR008772">
    <property type="entry name" value="Phosphonate_metab_PhnH"/>
</dbReference>
<dbReference type="SUPFAM" id="SSF159709">
    <property type="entry name" value="PhnH-like"/>
    <property type="match status" value="1"/>
</dbReference>
<dbReference type="Proteomes" id="UP000634647">
    <property type="component" value="Unassembled WGS sequence"/>
</dbReference>
<keyword evidence="3" id="KW-1185">Reference proteome</keyword>
<dbReference type="InterPro" id="IPR038058">
    <property type="entry name" value="PhnH-like_sp"/>
</dbReference>
<sequence length="189" mass="19444">METQPLGGGFSDPPMDSARAFRAALEAMARPGTIRRIEGARAPAPLSSAAATLLLMLCDGGTPLHLAPGHDGADVRAWVTFHTGAPLVGRGAARFAVGGWPALGALDEYAQGTADYPDRSATLIVECAALRPEGARLTGPGIRDATHLSLPGIAGFRSNAARFPLGLDFFFTAGAQLAALPRTTQVEAG</sequence>
<dbReference type="PIRSF" id="PIRSF020680">
    <property type="entry name" value="PhnH"/>
    <property type="match status" value="1"/>
</dbReference>
<evidence type="ECO:0000313" key="4">
    <source>
        <dbReference type="Proteomes" id="UP000634647"/>
    </source>
</evidence>
<reference evidence="2 3" key="2">
    <citation type="submission" date="2016-10" db="EMBL/GenBank/DDBJ databases">
        <authorList>
            <person name="Varghese N."/>
            <person name="Submissions S."/>
        </authorList>
    </citation>
    <scope>NUCLEOTIDE SEQUENCE [LARGE SCALE GENOMIC DNA]</scope>
    <source>
        <strain evidence="2 3">DSM 24802</strain>
    </source>
</reference>
<evidence type="ECO:0000313" key="2">
    <source>
        <dbReference type="EMBL" id="SDW82317.1"/>
    </source>
</evidence>
<reference evidence="1" key="1">
    <citation type="journal article" date="2014" name="Int. J. Syst. Evol. Microbiol.">
        <title>Complete genome sequence of Corynebacterium casei LMG S-19264T (=DSM 44701T), isolated from a smear-ripened cheese.</title>
        <authorList>
            <consortium name="US DOE Joint Genome Institute (JGI-PGF)"/>
            <person name="Walter F."/>
            <person name="Albersmeier A."/>
            <person name="Kalinowski J."/>
            <person name="Ruckert C."/>
        </authorList>
    </citation>
    <scope>NUCLEOTIDE SEQUENCE</scope>
    <source>
        <strain evidence="1">CGMCC 1.10859</strain>
    </source>
</reference>
<dbReference type="Gene3D" id="3.40.50.11310">
    <property type="entry name" value="Bacterial phosphonate metabolism protein PhnH"/>
    <property type="match status" value="1"/>
</dbReference>
<organism evidence="1 4">
    <name type="scientific">Allgaiera indica</name>
    <dbReference type="NCBI Taxonomy" id="765699"/>
    <lineage>
        <taxon>Bacteria</taxon>
        <taxon>Pseudomonadati</taxon>
        <taxon>Pseudomonadota</taxon>
        <taxon>Alphaproteobacteria</taxon>
        <taxon>Rhodobacterales</taxon>
        <taxon>Paracoccaceae</taxon>
        <taxon>Allgaiera</taxon>
    </lineage>
</organism>
<gene>
    <name evidence="1" type="ORF">GCM10008024_15660</name>
    <name evidence="2" type="ORF">SAMN05444006_10727</name>
</gene>
<keyword evidence="1" id="KW-0456">Lyase</keyword>
<dbReference type="AlphaFoldDB" id="A0AAN4UQT7"/>
<evidence type="ECO:0000313" key="3">
    <source>
        <dbReference type="Proteomes" id="UP000199541"/>
    </source>
</evidence>
<dbReference type="Pfam" id="PF05845">
    <property type="entry name" value="PhnH"/>
    <property type="match status" value="1"/>
</dbReference>
<comment type="caution">
    <text evidence="1">The sequence shown here is derived from an EMBL/GenBank/DDBJ whole genome shotgun (WGS) entry which is preliminary data.</text>
</comment>
<dbReference type="RefSeq" id="WP_035844546.1">
    <property type="nucleotide sequence ID" value="NZ_BNAB01000006.1"/>
</dbReference>
<dbReference type="Proteomes" id="UP000199541">
    <property type="component" value="Unassembled WGS sequence"/>
</dbReference>
<dbReference type="EMBL" id="BNAB01000006">
    <property type="protein sequence ID" value="GHE01188.1"/>
    <property type="molecule type" value="Genomic_DNA"/>
</dbReference>
<reference evidence="1" key="3">
    <citation type="submission" date="2023-06" db="EMBL/GenBank/DDBJ databases">
        <authorList>
            <person name="Sun Q."/>
            <person name="Zhou Y."/>
        </authorList>
    </citation>
    <scope>NUCLEOTIDE SEQUENCE</scope>
    <source>
        <strain evidence="1">CGMCC 1.10859</strain>
    </source>
</reference>
<protein>
    <submittedName>
        <fullName evidence="2">Alpha-D-ribose 1-methylphosphonate 5-triphosphate synthase subunit PhnH</fullName>
    </submittedName>
    <submittedName>
        <fullName evidence="1">Carbon-phosphorus lyase subunit PhnH</fullName>
    </submittedName>
</protein>
<evidence type="ECO:0000313" key="1">
    <source>
        <dbReference type="EMBL" id="GHE01188.1"/>
    </source>
</evidence>
<accession>A0AAN4UQT7</accession>
<dbReference type="GO" id="GO:0019634">
    <property type="term" value="P:organic phosphonate metabolic process"/>
    <property type="evidence" value="ECO:0007669"/>
    <property type="project" value="InterPro"/>
</dbReference>
<dbReference type="EMBL" id="FNOB01000007">
    <property type="protein sequence ID" value="SDW82317.1"/>
    <property type="molecule type" value="Genomic_DNA"/>
</dbReference>
<dbReference type="GO" id="GO:0016829">
    <property type="term" value="F:lyase activity"/>
    <property type="evidence" value="ECO:0007669"/>
    <property type="project" value="UniProtKB-KW"/>
</dbReference>
<name>A0AAN4UQT7_9RHOB</name>
<dbReference type="NCBIfam" id="TIGR03292">
    <property type="entry name" value="PhnH_redo"/>
    <property type="match status" value="1"/>
</dbReference>